<feature type="coiled-coil region" evidence="6">
    <location>
        <begin position="53"/>
        <end position="80"/>
    </location>
</feature>
<comment type="subcellular location">
    <subcellularLocation>
        <location evidence="1">Nucleus</location>
    </subcellularLocation>
</comment>
<evidence type="ECO:0000313" key="8">
    <source>
        <dbReference type="EMBL" id="KAJ4328054.1"/>
    </source>
</evidence>
<keyword evidence="4" id="KW-0804">Transcription</keyword>
<dbReference type="PANTHER" id="PTHR46910">
    <property type="entry name" value="TRANSCRIPTION FACTOR PDR1"/>
    <property type="match status" value="1"/>
</dbReference>
<dbReference type="OrthoDB" id="4116913at2759"/>
<comment type="caution">
    <text evidence="8">The sequence shown here is derived from an EMBL/GenBank/DDBJ whole genome shotgun (WGS) entry which is preliminary data.</text>
</comment>
<dbReference type="AlphaFoldDB" id="A0A9W9BT84"/>
<dbReference type="GO" id="GO:0006351">
    <property type="term" value="P:DNA-templated transcription"/>
    <property type="evidence" value="ECO:0007669"/>
    <property type="project" value="InterPro"/>
</dbReference>
<dbReference type="CDD" id="cd12148">
    <property type="entry name" value="fungal_TF_MHR"/>
    <property type="match status" value="1"/>
</dbReference>
<dbReference type="InterPro" id="IPR050987">
    <property type="entry name" value="AtrR-like"/>
</dbReference>
<dbReference type="EMBL" id="JAPEUR010000015">
    <property type="protein sequence ID" value="KAJ4328054.1"/>
    <property type="molecule type" value="Genomic_DNA"/>
</dbReference>
<dbReference type="SMART" id="SM00906">
    <property type="entry name" value="Fungal_trans"/>
    <property type="match status" value="1"/>
</dbReference>
<dbReference type="GO" id="GO:0000981">
    <property type="term" value="F:DNA-binding transcription factor activity, RNA polymerase II-specific"/>
    <property type="evidence" value="ECO:0007669"/>
    <property type="project" value="InterPro"/>
</dbReference>
<evidence type="ECO:0000256" key="3">
    <source>
        <dbReference type="ARBA" id="ARBA00023125"/>
    </source>
</evidence>
<evidence type="ECO:0000256" key="1">
    <source>
        <dbReference type="ARBA" id="ARBA00004123"/>
    </source>
</evidence>
<dbReference type="GO" id="GO:0005634">
    <property type="term" value="C:nucleus"/>
    <property type="evidence" value="ECO:0007669"/>
    <property type="project" value="UniProtKB-SubCell"/>
</dbReference>
<reference evidence="8" key="1">
    <citation type="submission" date="2022-10" db="EMBL/GenBank/DDBJ databases">
        <title>Tapping the CABI collections for fungal endophytes: first genome assemblies for Collariella, Neodidymelliopsis, Ascochyta clinopodiicola, Didymella pomorum, Didymosphaeria variabile, Neocosmospora piperis and Neocucurbitaria cava.</title>
        <authorList>
            <person name="Hill R."/>
        </authorList>
    </citation>
    <scope>NUCLEOTIDE SEQUENCE</scope>
    <source>
        <strain evidence="8">IMI 366586</strain>
    </source>
</reference>
<dbReference type="SUPFAM" id="SSF57701">
    <property type="entry name" value="Zn2/Cys6 DNA-binding domain"/>
    <property type="match status" value="1"/>
</dbReference>
<gene>
    <name evidence="8" type="ORF">N0V84_001422</name>
</gene>
<dbReference type="InterPro" id="IPR036864">
    <property type="entry name" value="Zn2-C6_fun-type_DNA-bd_sf"/>
</dbReference>
<evidence type="ECO:0000313" key="9">
    <source>
        <dbReference type="Proteomes" id="UP001140502"/>
    </source>
</evidence>
<dbReference type="InterPro" id="IPR007219">
    <property type="entry name" value="XnlR_reg_dom"/>
</dbReference>
<keyword evidence="6" id="KW-0175">Coiled coil</keyword>
<evidence type="ECO:0000259" key="7">
    <source>
        <dbReference type="SMART" id="SM00906"/>
    </source>
</evidence>
<evidence type="ECO:0000256" key="2">
    <source>
        <dbReference type="ARBA" id="ARBA00023015"/>
    </source>
</evidence>
<dbReference type="PANTHER" id="PTHR46910:SF37">
    <property type="entry name" value="ZN(II)2CYS6 TRANSCRIPTION FACTOR (EUROFUNG)"/>
    <property type="match status" value="1"/>
</dbReference>
<evidence type="ECO:0000256" key="5">
    <source>
        <dbReference type="ARBA" id="ARBA00023242"/>
    </source>
</evidence>
<dbReference type="Proteomes" id="UP001140502">
    <property type="component" value="Unassembled WGS sequence"/>
</dbReference>
<dbReference type="GO" id="GO:0003677">
    <property type="term" value="F:DNA binding"/>
    <property type="evidence" value="ECO:0007669"/>
    <property type="project" value="UniProtKB-KW"/>
</dbReference>
<accession>A0A9W9BT84</accession>
<dbReference type="Pfam" id="PF04082">
    <property type="entry name" value="Fungal_trans"/>
    <property type="match status" value="1"/>
</dbReference>
<sequence>MRGDAMPPRRACDVCYKRKIQCIIKTQGDPCDWCGSQGVACTFDRVIQKDPNKRTTSDVVQELSRRVETLEEALQSALCANKPIGDASPWPERPFPERSCVEPSGIRLRASPIATALGQPSPISPFDLAVNTTLAQTTPPKPTSKLSRCQIGNNWYFKGIGILSERGRQWISDGAGERVFLEKFDVFSNPLGTAPRLGPATFPDRPRMLPSQVTCRHLVDVFFKSKTSMVFTILERSLFEGTIARAYGDVWADLGRRTSAEACLWAMIALVVRTTDARQLGLTVEPNDCGHEASRLLTIINGNTNLDSLQGTLLLWASQKMRGQCREASVTFRSACRMVCDLGGHFPLSRLAILPQHIPTFDDPTKLQIRRLFWMCYCYDKDISLRTDEPPLLTSDHCDVTESEEFSKQSLDTNLAKIKENASRLLCSPRAFKYTESELLAHVRQLDDELEEWRLSVEPPYRPRLSILSDSSFSLPSTMSLENRTYLINLQLDYLFTIINIHTLVRKCGDLEENLPDDLHSVVHSSADLSIEASRSIFRILDTVVDFWKEDSAWVVSHYAPMAAMPLFMNILIHPLGHTADSDLHILSSISSITRKIPAERLSIEEIEQIREISDFVMELVRLSHSAAWKVKRGERKHDLDIIHE</sequence>
<dbReference type="Gene3D" id="4.10.240.10">
    <property type="entry name" value="Zn(2)-C6 fungal-type DNA-binding domain"/>
    <property type="match status" value="1"/>
</dbReference>
<keyword evidence="5" id="KW-0539">Nucleus</keyword>
<keyword evidence="3" id="KW-0238">DNA-binding</keyword>
<protein>
    <recommendedName>
        <fullName evidence="7">Xylanolytic transcriptional activator regulatory domain-containing protein</fullName>
    </recommendedName>
</protein>
<name>A0A9W9BT84_9HYPO</name>
<evidence type="ECO:0000256" key="6">
    <source>
        <dbReference type="SAM" id="Coils"/>
    </source>
</evidence>
<dbReference type="GO" id="GO:0008270">
    <property type="term" value="F:zinc ion binding"/>
    <property type="evidence" value="ECO:0007669"/>
    <property type="project" value="InterPro"/>
</dbReference>
<proteinExistence type="predicted"/>
<keyword evidence="2" id="KW-0805">Transcription regulation</keyword>
<keyword evidence="9" id="KW-1185">Reference proteome</keyword>
<feature type="domain" description="Xylanolytic transcriptional activator regulatory" evidence="7">
    <location>
        <begin position="328"/>
        <end position="409"/>
    </location>
</feature>
<evidence type="ECO:0000256" key="4">
    <source>
        <dbReference type="ARBA" id="ARBA00023163"/>
    </source>
</evidence>
<organism evidence="8 9">
    <name type="scientific">Fusarium piperis</name>
    <dbReference type="NCBI Taxonomy" id="1435070"/>
    <lineage>
        <taxon>Eukaryota</taxon>
        <taxon>Fungi</taxon>
        <taxon>Dikarya</taxon>
        <taxon>Ascomycota</taxon>
        <taxon>Pezizomycotina</taxon>
        <taxon>Sordariomycetes</taxon>
        <taxon>Hypocreomycetidae</taxon>
        <taxon>Hypocreales</taxon>
        <taxon>Nectriaceae</taxon>
        <taxon>Fusarium</taxon>
        <taxon>Fusarium solani species complex</taxon>
    </lineage>
</organism>